<evidence type="ECO:0000313" key="4">
    <source>
        <dbReference type="Proteomes" id="UP001221686"/>
    </source>
</evidence>
<organism evidence="3 4">
    <name type="scientific">Nannocystis bainbridge</name>
    <dbReference type="NCBI Taxonomy" id="2995303"/>
    <lineage>
        <taxon>Bacteria</taxon>
        <taxon>Pseudomonadati</taxon>
        <taxon>Myxococcota</taxon>
        <taxon>Polyangia</taxon>
        <taxon>Nannocystales</taxon>
        <taxon>Nannocystaceae</taxon>
        <taxon>Nannocystis</taxon>
    </lineage>
</organism>
<evidence type="ECO:0000256" key="1">
    <source>
        <dbReference type="SAM" id="MobiDB-lite"/>
    </source>
</evidence>
<reference evidence="3 4" key="1">
    <citation type="submission" date="2022-11" db="EMBL/GenBank/DDBJ databases">
        <title>Minimal conservation of predation-associated metabolite biosynthetic gene clusters underscores biosynthetic potential of Myxococcota including descriptions for ten novel species: Archangium lansinium sp. nov., Myxococcus landrumus sp. nov., Nannocystis bai.</title>
        <authorList>
            <person name="Ahearne A."/>
            <person name="Stevens C."/>
            <person name="Dowd S."/>
        </authorList>
    </citation>
    <scope>NUCLEOTIDE SEQUENCE [LARGE SCALE GENOMIC DNA]</scope>
    <source>
        <strain evidence="3 4">BB15-2</strain>
    </source>
</reference>
<feature type="signal peptide" evidence="2">
    <location>
        <begin position="1"/>
        <end position="32"/>
    </location>
</feature>
<dbReference type="NCBIfam" id="TIGR03901">
    <property type="entry name" value="MYXO-CTERM"/>
    <property type="match status" value="1"/>
</dbReference>
<protein>
    <submittedName>
        <fullName evidence="3">MYXO-CTERM sorting domain-containing protein</fullName>
    </submittedName>
</protein>
<dbReference type="PROSITE" id="PS51257">
    <property type="entry name" value="PROKAR_LIPOPROTEIN"/>
    <property type="match status" value="1"/>
</dbReference>
<dbReference type="EMBL" id="JAQNDL010000003">
    <property type="protein sequence ID" value="MDC0720379.1"/>
    <property type="molecule type" value="Genomic_DNA"/>
</dbReference>
<sequence length="361" mass="36897">MLKTPGFRRFVQGTALIGACALSGLVARPAEACGPPPPGLESSLPVDGTTHPGNAALLFNGYYIKLDDVTVTVDGEPATLVPADFGVSLAAASAFVEPAPTEGQVVVVSGTFCDPGECEPTTITYTASADDVGAPAPIVDASFFAVYDHRDFVSSGGDCQSDTDLTFYFHLGQTDPAPGDPTFFTIAWDPDGEGPLGVRRTVRADGDALVARVGLHETQLGSWDPQKLCFEVSAIDAAGNAAEPFELCSACYARTDDIAHEIDSPAEPDWTEADAVPGSACASEVQPTTGEETDTGPTTGDTSGDATGDATGDTSSDSDSAGGDDDGKGCACSSDGGDPSDAARFLLFVLGLGLALVKRRG</sequence>
<evidence type="ECO:0000256" key="2">
    <source>
        <dbReference type="SAM" id="SignalP"/>
    </source>
</evidence>
<comment type="caution">
    <text evidence="3">The sequence shown here is derived from an EMBL/GenBank/DDBJ whole genome shotgun (WGS) entry which is preliminary data.</text>
</comment>
<evidence type="ECO:0000313" key="3">
    <source>
        <dbReference type="EMBL" id="MDC0720379.1"/>
    </source>
</evidence>
<feature type="compositionally biased region" description="Low complexity" evidence="1">
    <location>
        <begin position="287"/>
        <end position="321"/>
    </location>
</feature>
<gene>
    <name evidence="3" type="ORF">POL25_25990</name>
</gene>
<dbReference type="InterPro" id="IPR006311">
    <property type="entry name" value="TAT_signal"/>
</dbReference>
<dbReference type="Proteomes" id="UP001221686">
    <property type="component" value="Unassembled WGS sequence"/>
</dbReference>
<accession>A0ABT5E3D5</accession>
<dbReference type="RefSeq" id="WP_272088887.1">
    <property type="nucleotide sequence ID" value="NZ_JAQNDL010000003.1"/>
</dbReference>
<feature type="chain" id="PRO_5046468838" evidence="2">
    <location>
        <begin position="33"/>
        <end position="361"/>
    </location>
</feature>
<keyword evidence="2" id="KW-0732">Signal</keyword>
<dbReference type="InterPro" id="IPR024038">
    <property type="entry name" value="MYXO-CTERM"/>
</dbReference>
<dbReference type="PROSITE" id="PS51318">
    <property type="entry name" value="TAT"/>
    <property type="match status" value="1"/>
</dbReference>
<name>A0ABT5E3D5_9BACT</name>
<keyword evidence="4" id="KW-1185">Reference proteome</keyword>
<feature type="region of interest" description="Disordered" evidence="1">
    <location>
        <begin position="268"/>
        <end position="335"/>
    </location>
</feature>
<proteinExistence type="predicted"/>